<dbReference type="InterPro" id="IPR027619">
    <property type="entry name" value="C-S_lyase_PatB-like"/>
</dbReference>
<evidence type="ECO:0000256" key="2">
    <source>
        <dbReference type="ARBA" id="ARBA00012224"/>
    </source>
</evidence>
<keyword evidence="4" id="KW-0456">Lyase</keyword>
<evidence type="ECO:0000313" key="8">
    <source>
        <dbReference type="Proteomes" id="UP000823910"/>
    </source>
</evidence>
<dbReference type="AlphaFoldDB" id="A0A9D2MZV5"/>
<keyword evidence="3" id="KW-0663">Pyridoxal phosphate</keyword>
<comment type="cofactor">
    <cofactor evidence="1">
        <name>pyridoxal 5'-phosphate</name>
        <dbReference type="ChEBI" id="CHEBI:597326"/>
    </cofactor>
</comment>
<feature type="domain" description="Aminotransferase class I/classII large" evidence="6">
    <location>
        <begin position="42"/>
        <end position="382"/>
    </location>
</feature>
<dbReference type="EC" id="4.4.1.13" evidence="2"/>
<dbReference type="InterPro" id="IPR051798">
    <property type="entry name" value="Class-II_PLP-Dep_Aminotrans"/>
</dbReference>
<evidence type="ECO:0000256" key="3">
    <source>
        <dbReference type="ARBA" id="ARBA00022898"/>
    </source>
</evidence>
<accession>A0A9D2MZV5</accession>
<gene>
    <name evidence="7" type="ORF">H9704_08635</name>
</gene>
<comment type="similarity">
    <text evidence="5">Belongs to the class-II pyridoxal-phosphate-dependent aminotransferase family. MalY/PatB cystathionine beta-lyase subfamily.</text>
</comment>
<name>A0A9D2MZV5_9FIRM</name>
<dbReference type="InterPro" id="IPR015421">
    <property type="entry name" value="PyrdxlP-dep_Trfase_major"/>
</dbReference>
<keyword evidence="7" id="KW-0032">Aminotransferase</keyword>
<reference evidence="7" key="1">
    <citation type="journal article" date="2021" name="PeerJ">
        <title>Extensive microbial diversity within the chicken gut microbiome revealed by metagenomics and culture.</title>
        <authorList>
            <person name="Gilroy R."/>
            <person name="Ravi A."/>
            <person name="Getino M."/>
            <person name="Pursley I."/>
            <person name="Horton D.L."/>
            <person name="Alikhan N.F."/>
            <person name="Baker D."/>
            <person name="Gharbi K."/>
            <person name="Hall N."/>
            <person name="Watson M."/>
            <person name="Adriaenssens E.M."/>
            <person name="Foster-Nyarko E."/>
            <person name="Jarju S."/>
            <person name="Secka A."/>
            <person name="Antonio M."/>
            <person name="Oren A."/>
            <person name="Chaudhuri R.R."/>
            <person name="La Ragione R."/>
            <person name="Hildebrand F."/>
            <person name="Pallen M.J."/>
        </authorList>
    </citation>
    <scope>NUCLEOTIDE SEQUENCE</scope>
    <source>
        <strain evidence="7">CHK180-15479</strain>
    </source>
</reference>
<protein>
    <recommendedName>
        <fullName evidence="2">cysteine-S-conjugate beta-lyase</fullName>
        <ecNumber evidence="2">4.4.1.13</ecNumber>
    </recommendedName>
</protein>
<dbReference type="InterPro" id="IPR015422">
    <property type="entry name" value="PyrdxlP-dep_Trfase_small"/>
</dbReference>
<dbReference type="PANTHER" id="PTHR43525">
    <property type="entry name" value="PROTEIN MALY"/>
    <property type="match status" value="1"/>
</dbReference>
<dbReference type="Pfam" id="PF00155">
    <property type="entry name" value="Aminotran_1_2"/>
    <property type="match status" value="1"/>
</dbReference>
<evidence type="ECO:0000259" key="6">
    <source>
        <dbReference type="Pfam" id="PF00155"/>
    </source>
</evidence>
<organism evidence="7 8">
    <name type="scientific">Candidatus Enterocloster excrementipullorum</name>
    <dbReference type="NCBI Taxonomy" id="2838559"/>
    <lineage>
        <taxon>Bacteria</taxon>
        <taxon>Bacillati</taxon>
        <taxon>Bacillota</taxon>
        <taxon>Clostridia</taxon>
        <taxon>Lachnospirales</taxon>
        <taxon>Lachnospiraceae</taxon>
        <taxon>Enterocloster</taxon>
    </lineage>
</organism>
<proteinExistence type="inferred from homology"/>
<comment type="caution">
    <text evidence="7">The sequence shown here is derived from an EMBL/GenBank/DDBJ whole genome shotgun (WGS) entry which is preliminary data.</text>
</comment>
<dbReference type="InterPro" id="IPR004839">
    <property type="entry name" value="Aminotransferase_I/II_large"/>
</dbReference>
<keyword evidence="7" id="KW-0808">Transferase</keyword>
<evidence type="ECO:0000256" key="5">
    <source>
        <dbReference type="ARBA" id="ARBA00037974"/>
    </source>
</evidence>
<dbReference type="GO" id="GO:0030170">
    <property type="term" value="F:pyridoxal phosphate binding"/>
    <property type="evidence" value="ECO:0007669"/>
    <property type="project" value="InterPro"/>
</dbReference>
<dbReference type="SUPFAM" id="SSF53383">
    <property type="entry name" value="PLP-dependent transferases"/>
    <property type="match status" value="1"/>
</dbReference>
<dbReference type="EMBL" id="DWWT01000039">
    <property type="protein sequence ID" value="HJC06205.1"/>
    <property type="molecule type" value="Genomic_DNA"/>
</dbReference>
<dbReference type="Gene3D" id="3.40.640.10">
    <property type="entry name" value="Type I PLP-dependent aspartate aminotransferase-like (Major domain)"/>
    <property type="match status" value="1"/>
</dbReference>
<sequence>MTLIHDFDEVVERRGTDSKKYSPEYFDSDVIPMWIADTDFKSPKPVVEAIKNRAVHGVYGYTPVSREFKQEAVSWMARRFGYQPEVSSAEFVPGVIGGVICAIRALTHPGDKILLHTPAYGPFVDGIVNNGRRLNDSRLLLKDGKYEIDFDDFEKKCRDPRTKLFILCNPHNPTSRVFTEEELRRMGEICLENHVMVLSDEIHCDIVFKPHKHIPFASLDKRFEENSITFISPSKTFNVPGFRTAVMFAAEPVKHEMVHQVLVSNKGTGENIFGTVAFCAAYHSCDYYADQMVEYLEGNLKLVEETMDRINGMELIHPEGTYLFWIDCRGLGLDQETLMDRFVNKAKVGLHDGLHFGPEGRGFVRLNVAVPRSVLEQALKQIEAEFI</sequence>
<evidence type="ECO:0000313" key="7">
    <source>
        <dbReference type="EMBL" id="HJC06205.1"/>
    </source>
</evidence>
<dbReference type="Gene3D" id="3.90.1150.10">
    <property type="entry name" value="Aspartate Aminotransferase, domain 1"/>
    <property type="match status" value="1"/>
</dbReference>
<dbReference type="PANTHER" id="PTHR43525:SF1">
    <property type="entry name" value="PROTEIN MALY"/>
    <property type="match status" value="1"/>
</dbReference>
<dbReference type="GO" id="GO:0008483">
    <property type="term" value="F:transaminase activity"/>
    <property type="evidence" value="ECO:0007669"/>
    <property type="project" value="UniProtKB-KW"/>
</dbReference>
<dbReference type="InterPro" id="IPR015424">
    <property type="entry name" value="PyrdxlP-dep_Trfase"/>
</dbReference>
<dbReference type="CDD" id="cd00609">
    <property type="entry name" value="AAT_like"/>
    <property type="match status" value="1"/>
</dbReference>
<dbReference type="GO" id="GO:0047804">
    <property type="term" value="F:cysteine-S-conjugate beta-lyase activity"/>
    <property type="evidence" value="ECO:0007669"/>
    <property type="project" value="UniProtKB-EC"/>
</dbReference>
<dbReference type="NCBIfam" id="TIGR04350">
    <property type="entry name" value="C_S_lyase_PatB"/>
    <property type="match status" value="1"/>
</dbReference>
<dbReference type="Proteomes" id="UP000823910">
    <property type="component" value="Unassembled WGS sequence"/>
</dbReference>
<evidence type="ECO:0000256" key="1">
    <source>
        <dbReference type="ARBA" id="ARBA00001933"/>
    </source>
</evidence>
<reference evidence="7" key="2">
    <citation type="submission" date="2021-04" db="EMBL/GenBank/DDBJ databases">
        <authorList>
            <person name="Gilroy R."/>
        </authorList>
    </citation>
    <scope>NUCLEOTIDE SEQUENCE</scope>
    <source>
        <strain evidence="7">CHK180-15479</strain>
    </source>
</reference>
<evidence type="ECO:0000256" key="4">
    <source>
        <dbReference type="ARBA" id="ARBA00023239"/>
    </source>
</evidence>